<evidence type="ECO:0000313" key="4">
    <source>
        <dbReference type="EMBL" id="GAA2382416.1"/>
    </source>
</evidence>
<dbReference type="Gene3D" id="3.40.50.300">
    <property type="entry name" value="P-loop containing nucleotide triphosphate hydrolases"/>
    <property type="match status" value="1"/>
</dbReference>
<dbReference type="InterPro" id="IPR011990">
    <property type="entry name" value="TPR-like_helical_dom_sf"/>
</dbReference>
<dbReference type="PRINTS" id="PR00038">
    <property type="entry name" value="HTHLUXR"/>
</dbReference>
<dbReference type="InterPro" id="IPR027417">
    <property type="entry name" value="P-loop_NTPase"/>
</dbReference>
<sequence length="928" mass="97168">MGLERGVPHPALVGRGDLLDQLEDALRDHGRIALTGPPGIGKTALVAAVARQDDRRARGETVLWLAPEEADRAIPGAGAAALLDDVPEEAVRDLSRPQRAAVAVARRETEPPGTGPDLVALRLAVAQVLRVLAAAGPVLVVVDNAQWLDPDSAALLRFALHKAPPGVRALAAERQHTSPLHAETLFGHLGPRVVPVPPLRSGDIAALMVDHGLPARLAGRIHRASGGNPRLALAIGRSLAGTRTFVHHADALPLGGEARAAARHMLAGVPEEAHPTLLLAALAARPTTTVLRRAGRPSAEADLAAAERAGLVTVGEDGAVAFTAGVVAATLAAEADWSERAACHTALASAVGDPVQAVRHRALAADPSAPGTAAAPLAGELAGAAETCRRRGDHALAAELGLLAAEHTPADRPREELDRLVEAAADAARAARPDLSKRAADAILARDAPTGARLQARLAILDTAFQGLTDLDETYAHALADAGDDPALRACVLVRLLWKQLLADGDATAARTTAEEAHRLAVAAGDQEAVVLAMTARARTSRILGEPDAAHHTEQAAALDVTGLPPALRNAPRLLALRHALFDDRLDEAHAGLLRLLPDVERFGRTEDLVDTLRTLAEVEIRRGQCTAALGHARRAVGIALGAGISPGPLWYCSALAETAGGSFLSAADYARRSIRASEEEGDQVFLHCGLYALGRVQLVTGEAAGAVETLERILALPVTAVTTDPSVLRWHEELAEAYVAAGAPEKAAELLERVRPVARRLNRTTVLTGLDRVHAQYLAAAGDLAAGAELLREVAGRFTGHGLPLEAGRALLALARVERRRRRRAAAQAALREAAEIFTRTGARPWHRLASETPVRGAAASPGGEGIAALTEAERQLALLVGEGASNQEAAAKLFISVKTVEARLTRIYQKLDIRGRAQLAVALRSR</sequence>
<feature type="domain" description="HTH luxR-type" evidence="3">
    <location>
        <begin position="864"/>
        <end position="928"/>
    </location>
</feature>
<dbReference type="PANTHER" id="PTHR16305:SF35">
    <property type="entry name" value="TRANSCRIPTIONAL ACTIVATOR DOMAIN"/>
    <property type="match status" value="1"/>
</dbReference>
<proteinExistence type="predicted"/>
<dbReference type="InterPro" id="IPR036388">
    <property type="entry name" value="WH-like_DNA-bd_sf"/>
</dbReference>
<reference evidence="4 5" key="1">
    <citation type="journal article" date="2019" name="Int. J. Syst. Evol. Microbiol.">
        <title>The Global Catalogue of Microorganisms (GCM) 10K type strain sequencing project: providing services to taxonomists for standard genome sequencing and annotation.</title>
        <authorList>
            <consortium name="The Broad Institute Genomics Platform"/>
            <consortium name="The Broad Institute Genome Sequencing Center for Infectious Disease"/>
            <person name="Wu L."/>
            <person name="Ma J."/>
        </authorList>
    </citation>
    <scope>NUCLEOTIDE SEQUENCE [LARGE SCALE GENOMIC DNA]</scope>
    <source>
        <strain evidence="4 5">JCM 6921</strain>
    </source>
</reference>
<organism evidence="4 5">
    <name type="scientific">Streptomyces glaucosporus</name>
    <dbReference type="NCBI Taxonomy" id="284044"/>
    <lineage>
        <taxon>Bacteria</taxon>
        <taxon>Bacillati</taxon>
        <taxon>Actinomycetota</taxon>
        <taxon>Actinomycetes</taxon>
        <taxon>Kitasatosporales</taxon>
        <taxon>Streptomycetaceae</taxon>
        <taxon>Streptomyces</taxon>
    </lineage>
</organism>
<comment type="caution">
    <text evidence="4">The sequence shown here is derived from an EMBL/GenBank/DDBJ whole genome shotgun (WGS) entry which is preliminary data.</text>
</comment>
<accession>A0ABN3HK79</accession>
<dbReference type="InterPro" id="IPR003593">
    <property type="entry name" value="AAA+_ATPase"/>
</dbReference>
<evidence type="ECO:0000256" key="1">
    <source>
        <dbReference type="ARBA" id="ARBA00022741"/>
    </source>
</evidence>
<dbReference type="SMART" id="SM00382">
    <property type="entry name" value="AAA"/>
    <property type="match status" value="1"/>
</dbReference>
<dbReference type="SUPFAM" id="SSF52540">
    <property type="entry name" value="P-loop containing nucleoside triphosphate hydrolases"/>
    <property type="match status" value="1"/>
</dbReference>
<dbReference type="InterPro" id="IPR041664">
    <property type="entry name" value="AAA_16"/>
</dbReference>
<dbReference type="InterPro" id="IPR000792">
    <property type="entry name" value="Tscrpt_reg_LuxR_C"/>
</dbReference>
<dbReference type="Proteomes" id="UP001500058">
    <property type="component" value="Unassembled WGS sequence"/>
</dbReference>
<dbReference type="SUPFAM" id="SSF48452">
    <property type="entry name" value="TPR-like"/>
    <property type="match status" value="2"/>
</dbReference>
<keyword evidence="1" id="KW-0547">Nucleotide-binding</keyword>
<dbReference type="EMBL" id="BAAATJ010000001">
    <property type="protein sequence ID" value="GAA2382416.1"/>
    <property type="molecule type" value="Genomic_DNA"/>
</dbReference>
<evidence type="ECO:0000256" key="2">
    <source>
        <dbReference type="ARBA" id="ARBA00022840"/>
    </source>
</evidence>
<dbReference type="Gene3D" id="1.25.40.10">
    <property type="entry name" value="Tetratricopeptide repeat domain"/>
    <property type="match status" value="2"/>
</dbReference>
<dbReference type="SUPFAM" id="SSF46894">
    <property type="entry name" value="C-terminal effector domain of the bipartite response regulators"/>
    <property type="match status" value="1"/>
</dbReference>
<dbReference type="SMART" id="SM00421">
    <property type="entry name" value="HTH_LUXR"/>
    <property type="match status" value="1"/>
</dbReference>
<dbReference type="Pfam" id="PF00196">
    <property type="entry name" value="GerE"/>
    <property type="match status" value="1"/>
</dbReference>
<name>A0ABN3HK79_9ACTN</name>
<protein>
    <submittedName>
        <fullName evidence="4">LuxR family transcriptional regulator</fullName>
    </submittedName>
</protein>
<dbReference type="PANTHER" id="PTHR16305">
    <property type="entry name" value="TESTICULAR SOLUBLE ADENYLYL CYCLASE"/>
    <property type="match status" value="1"/>
</dbReference>
<gene>
    <name evidence="4" type="ORF">GCM10010420_00370</name>
</gene>
<dbReference type="CDD" id="cd06170">
    <property type="entry name" value="LuxR_C_like"/>
    <property type="match status" value="1"/>
</dbReference>
<keyword evidence="2" id="KW-0067">ATP-binding</keyword>
<keyword evidence="5" id="KW-1185">Reference proteome</keyword>
<dbReference type="Pfam" id="PF13191">
    <property type="entry name" value="AAA_16"/>
    <property type="match status" value="1"/>
</dbReference>
<evidence type="ECO:0000259" key="3">
    <source>
        <dbReference type="PROSITE" id="PS50043"/>
    </source>
</evidence>
<dbReference type="PROSITE" id="PS50043">
    <property type="entry name" value="HTH_LUXR_2"/>
    <property type="match status" value="1"/>
</dbReference>
<dbReference type="InterPro" id="IPR016032">
    <property type="entry name" value="Sig_transdc_resp-reg_C-effctor"/>
</dbReference>
<dbReference type="RefSeq" id="WP_344628698.1">
    <property type="nucleotide sequence ID" value="NZ_BAAATJ010000001.1"/>
</dbReference>
<evidence type="ECO:0000313" key="5">
    <source>
        <dbReference type="Proteomes" id="UP001500058"/>
    </source>
</evidence>
<dbReference type="Gene3D" id="1.10.10.10">
    <property type="entry name" value="Winged helix-like DNA-binding domain superfamily/Winged helix DNA-binding domain"/>
    <property type="match status" value="1"/>
</dbReference>